<dbReference type="PROSITE" id="PS00187">
    <property type="entry name" value="TPP_ENZYMES"/>
    <property type="match status" value="1"/>
</dbReference>
<dbReference type="GO" id="GO:0000949">
    <property type="term" value="P:aromatic amino acid family catabolic process to alcohol via Ehrlich pathway"/>
    <property type="evidence" value="ECO:0007669"/>
    <property type="project" value="TreeGrafter"/>
</dbReference>
<dbReference type="SUPFAM" id="SSF52467">
    <property type="entry name" value="DHS-like NAD/FAD-binding domain"/>
    <property type="match status" value="1"/>
</dbReference>
<accession>A0A347WCB6</accession>
<dbReference type="PANTHER" id="PTHR43452">
    <property type="entry name" value="PYRUVATE DECARBOXYLASE"/>
    <property type="match status" value="1"/>
</dbReference>
<dbReference type="PANTHER" id="PTHR43452:SF30">
    <property type="entry name" value="PYRUVATE DECARBOXYLASE ISOZYME 1-RELATED"/>
    <property type="match status" value="1"/>
</dbReference>
<evidence type="ECO:0000256" key="9">
    <source>
        <dbReference type="PIRSR" id="PIRSR036565-2"/>
    </source>
</evidence>
<evidence type="ECO:0000256" key="3">
    <source>
        <dbReference type="ARBA" id="ARBA00007812"/>
    </source>
</evidence>
<dbReference type="GO" id="GO:0005829">
    <property type="term" value="C:cytosol"/>
    <property type="evidence" value="ECO:0007669"/>
    <property type="project" value="TreeGrafter"/>
</dbReference>
<comment type="cofactor">
    <cofactor evidence="2">
        <name>thiamine diphosphate</name>
        <dbReference type="ChEBI" id="CHEBI:58937"/>
    </cofactor>
</comment>
<dbReference type="CDD" id="cd07038">
    <property type="entry name" value="TPP_PYR_PDC_IPDC_like"/>
    <property type="match status" value="1"/>
</dbReference>
<dbReference type="Pfam" id="PF02776">
    <property type="entry name" value="TPP_enzyme_N"/>
    <property type="match status" value="1"/>
</dbReference>
<evidence type="ECO:0000259" key="11">
    <source>
        <dbReference type="Pfam" id="PF00205"/>
    </source>
</evidence>
<evidence type="ECO:0000259" key="13">
    <source>
        <dbReference type="Pfam" id="PF02776"/>
    </source>
</evidence>
<dbReference type="EC" id="4.1.1.-" evidence="14"/>
<feature type="domain" description="Thiamine pyrophosphate enzyme central" evidence="11">
    <location>
        <begin position="197"/>
        <end position="304"/>
    </location>
</feature>
<dbReference type="Pfam" id="PF00205">
    <property type="entry name" value="TPP_enzyme_M"/>
    <property type="match status" value="1"/>
</dbReference>
<organism evidence="14 15">
    <name type="scientific">Komagataeibacter saccharivorans</name>
    <dbReference type="NCBI Taxonomy" id="265959"/>
    <lineage>
        <taxon>Bacteria</taxon>
        <taxon>Pseudomonadati</taxon>
        <taxon>Pseudomonadota</taxon>
        <taxon>Alphaproteobacteria</taxon>
        <taxon>Acetobacterales</taxon>
        <taxon>Acetobacteraceae</taxon>
        <taxon>Komagataeibacter</taxon>
    </lineage>
</organism>
<feature type="binding site" evidence="9">
    <location>
        <position position="464"/>
    </location>
    <ligand>
        <name>Mg(2+)</name>
        <dbReference type="ChEBI" id="CHEBI:18420"/>
    </ligand>
</feature>
<evidence type="ECO:0000256" key="2">
    <source>
        <dbReference type="ARBA" id="ARBA00001964"/>
    </source>
</evidence>
<keyword evidence="7 10" id="KW-0786">Thiamine pyrophosphate</keyword>
<feature type="domain" description="Thiamine pyrophosphate enzyme TPP-binding" evidence="12">
    <location>
        <begin position="387"/>
        <end position="528"/>
    </location>
</feature>
<evidence type="ECO:0000256" key="1">
    <source>
        <dbReference type="ARBA" id="ARBA00001920"/>
    </source>
</evidence>
<dbReference type="InterPro" id="IPR000399">
    <property type="entry name" value="TPP-bd_CS"/>
</dbReference>
<evidence type="ECO:0000256" key="8">
    <source>
        <dbReference type="ARBA" id="ARBA00023239"/>
    </source>
</evidence>
<keyword evidence="8 14" id="KW-0456">Lyase</keyword>
<feature type="domain" description="Thiamine pyrophosphate enzyme N-terminal TPP-binding" evidence="13">
    <location>
        <begin position="6"/>
        <end position="113"/>
    </location>
</feature>
<dbReference type="SUPFAM" id="SSF52518">
    <property type="entry name" value="Thiamin diphosphate-binding fold (THDP-binding)"/>
    <property type="match status" value="2"/>
</dbReference>
<name>A0A347WCB6_9PROT</name>
<evidence type="ECO:0000256" key="7">
    <source>
        <dbReference type="ARBA" id="ARBA00023052"/>
    </source>
</evidence>
<dbReference type="AlphaFoldDB" id="A0A347WCB6"/>
<dbReference type="InterPro" id="IPR012110">
    <property type="entry name" value="PDC/IPDC-like"/>
</dbReference>
<dbReference type="InterPro" id="IPR012000">
    <property type="entry name" value="Thiamin_PyroP_enz_cen_dom"/>
</dbReference>
<keyword evidence="15" id="KW-1185">Reference proteome</keyword>
<evidence type="ECO:0000256" key="10">
    <source>
        <dbReference type="RuleBase" id="RU362132"/>
    </source>
</evidence>
<sequence length="559" mass="60030">MRGSIGSMLLDRLRHCGVSRIYGVPGDYNLEFLELIERTPGIRFIGTCNELNAAYAADGDARLSGVGAVLVTYGVGDLSALSAVAGACAEGVPLVVISGMPPLHAVQSRALVHHTLADGDFDNVMTCYQQFTAACTRLHPASARVETDRVLDRMHTEKRPVYIQFPSDICYVETDIPTLAPAMPVSDPALLVRAAGRLAERIARSRQPVVLVDGMVRQYGLNDQVERFCQHFNIPYAALSTARTQLAETGSLWLGQYGGAASAPDVAAYVHGADCVIGLGVRFVDSTSGYFSQRIAPGAMVDVQPFSMTCDGENIQGIRAQDLLDAVMQDRTPVTPPVRNPWRAQQETAPAVASAQGGGWTQAIFWQRVEQFLRPHDVVLADNGSSMVAMLHAHLPAGCSLLVQPVWAAIGYSLPAALGACLATPHRRHVLFIGDGSFQMTAQELSTLLRHKCAITVFLINNGGYTIERMILGPQATYNDIANWDYAALPTAMGGDAGPLCLRVQDRAELEAALDQAAANQGLTFMEVGFTPMDAPAGMAAMGQAVRRYDYGIDTPDLP</sequence>
<dbReference type="KEGG" id="ksc:CD178_01746"/>
<dbReference type="InterPro" id="IPR029035">
    <property type="entry name" value="DHS-like_NAD/FAD-binding_dom"/>
</dbReference>
<keyword evidence="4 9" id="KW-0479">Metal-binding</keyword>
<feature type="binding site" evidence="9">
    <location>
        <position position="435"/>
    </location>
    <ligand>
        <name>Mg(2+)</name>
        <dbReference type="ChEBI" id="CHEBI:18420"/>
    </ligand>
</feature>
<evidence type="ECO:0000259" key="12">
    <source>
        <dbReference type="Pfam" id="PF02775"/>
    </source>
</evidence>
<feature type="binding site" evidence="9">
    <location>
        <position position="462"/>
    </location>
    <ligand>
        <name>Mg(2+)</name>
        <dbReference type="ChEBI" id="CHEBI:18420"/>
    </ligand>
</feature>
<comment type="cofactor">
    <cofactor evidence="9">
        <name>Mg(2+)</name>
        <dbReference type="ChEBI" id="CHEBI:18420"/>
    </cofactor>
    <text evidence="9">Binds 1 Mg(2+) per subunit.</text>
</comment>
<dbReference type="Gene3D" id="3.40.50.1220">
    <property type="entry name" value="TPP-binding domain"/>
    <property type="match status" value="1"/>
</dbReference>
<dbReference type="InterPro" id="IPR047213">
    <property type="entry name" value="TPP_PYR_PDC_IPDC-like"/>
</dbReference>
<keyword evidence="5" id="KW-0210">Decarboxylase</keyword>
<gene>
    <name evidence="14" type="primary">kdc</name>
    <name evidence="14" type="ORF">CD178_01746</name>
</gene>
<dbReference type="InterPro" id="IPR011766">
    <property type="entry name" value="TPP_enzyme_TPP-bd"/>
</dbReference>
<evidence type="ECO:0000313" key="14">
    <source>
        <dbReference type="EMBL" id="AXY22509.1"/>
    </source>
</evidence>
<protein>
    <submittedName>
        <fullName evidence="14">Alpha-keto-acid decarboxylase</fullName>
        <ecNumber evidence="14">4.1.1.-</ecNumber>
    </submittedName>
</protein>
<evidence type="ECO:0000256" key="5">
    <source>
        <dbReference type="ARBA" id="ARBA00022793"/>
    </source>
</evidence>
<dbReference type="PIRSF" id="PIRSF036565">
    <property type="entry name" value="Pyruvt_ip_decrb"/>
    <property type="match status" value="1"/>
</dbReference>
<comment type="similarity">
    <text evidence="3 10">Belongs to the TPP enzyme family.</text>
</comment>
<dbReference type="GO" id="GO:0000287">
    <property type="term" value="F:magnesium ion binding"/>
    <property type="evidence" value="ECO:0007669"/>
    <property type="project" value="InterPro"/>
</dbReference>
<proteinExistence type="inferred from homology"/>
<dbReference type="InterPro" id="IPR012001">
    <property type="entry name" value="Thiamin_PyroP_enz_TPP-bd_dom"/>
</dbReference>
<comment type="cofactor">
    <cofactor evidence="1">
        <name>a metal cation</name>
        <dbReference type="ChEBI" id="CHEBI:25213"/>
    </cofactor>
</comment>
<evidence type="ECO:0000256" key="6">
    <source>
        <dbReference type="ARBA" id="ARBA00022842"/>
    </source>
</evidence>
<dbReference type="GO" id="GO:0030976">
    <property type="term" value="F:thiamine pyrophosphate binding"/>
    <property type="evidence" value="ECO:0007669"/>
    <property type="project" value="InterPro"/>
</dbReference>
<dbReference type="GO" id="GO:0004737">
    <property type="term" value="F:pyruvate decarboxylase activity"/>
    <property type="evidence" value="ECO:0007669"/>
    <property type="project" value="TreeGrafter"/>
</dbReference>
<evidence type="ECO:0000313" key="15">
    <source>
        <dbReference type="Proteomes" id="UP000264120"/>
    </source>
</evidence>
<dbReference type="Gene3D" id="3.40.50.970">
    <property type="match status" value="2"/>
</dbReference>
<keyword evidence="6 9" id="KW-0460">Magnesium</keyword>
<dbReference type="Pfam" id="PF02775">
    <property type="entry name" value="TPP_enzyme_C"/>
    <property type="match status" value="1"/>
</dbReference>
<dbReference type="FunFam" id="3.40.50.970:FF:000024">
    <property type="entry name" value="Pyruvate decarboxylase isozyme"/>
    <property type="match status" value="1"/>
</dbReference>
<dbReference type="RefSeq" id="WP_254057863.1">
    <property type="nucleotide sequence ID" value="NZ_CP023036.1"/>
</dbReference>
<reference evidence="14 15" key="1">
    <citation type="submission" date="2017-08" db="EMBL/GenBank/DDBJ databases">
        <title>Complete genome sequence of Gluconacetobacter saccharivorans CV1 isolated from Fermented Vinegar.</title>
        <authorList>
            <person name="Kim S.-Y."/>
        </authorList>
    </citation>
    <scope>NUCLEOTIDE SEQUENCE [LARGE SCALE GENOMIC DNA]</scope>
    <source>
        <strain evidence="14 15">CV1</strain>
    </source>
</reference>
<dbReference type="Proteomes" id="UP000264120">
    <property type="component" value="Chromosome"/>
</dbReference>
<dbReference type="CDD" id="cd02005">
    <property type="entry name" value="TPP_PDC_IPDC"/>
    <property type="match status" value="1"/>
</dbReference>
<evidence type="ECO:0000256" key="4">
    <source>
        <dbReference type="ARBA" id="ARBA00022723"/>
    </source>
</evidence>
<dbReference type="InterPro" id="IPR029061">
    <property type="entry name" value="THDP-binding"/>
</dbReference>
<dbReference type="InterPro" id="IPR047214">
    <property type="entry name" value="TPP_PDC_IPDC"/>
</dbReference>
<dbReference type="EMBL" id="CP023036">
    <property type="protein sequence ID" value="AXY22509.1"/>
    <property type="molecule type" value="Genomic_DNA"/>
</dbReference>